<evidence type="ECO:0000313" key="3">
    <source>
        <dbReference type="Proteomes" id="UP000276770"/>
    </source>
</evidence>
<evidence type="ECO:0000256" key="1">
    <source>
        <dbReference type="SAM" id="Phobius"/>
    </source>
</evidence>
<dbReference type="AlphaFoldDB" id="A0A3L7JXG4"/>
<comment type="caution">
    <text evidence="2">The sequence shown here is derived from an EMBL/GenBank/DDBJ whole genome shotgun (WGS) entry which is preliminary data.</text>
</comment>
<keyword evidence="1" id="KW-0812">Transmembrane</keyword>
<proteinExistence type="predicted"/>
<dbReference type="InterPro" id="IPR010434">
    <property type="entry name" value="DUF1033"/>
</dbReference>
<name>A0A3L7JXG4_9BACI</name>
<gene>
    <name evidence="2" type="ORF">D9X91_10380</name>
</gene>
<organism evidence="2 3">
    <name type="scientific">Falsibacillus albus</name>
    <dbReference type="NCBI Taxonomy" id="2478915"/>
    <lineage>
        <taxon>Bacteria</taxon>
        <taxon>Bacillati</taxon>
        <taxon>Bacillota</taxon>
        <taxon>Bacilli</taxon>
        <taxon>Bacillales</taxon>
        <taxon>Bacillaceae</taxon>
        <taxon>Falsibacillus</taxon>
    </lineage>
</organism>
<dbReference type="Pfam" id="PF06279">
    <property type="entry name" value="DUF1033"/>
    <property type="match status" value="1"/>
</dbReference>
<keyword evidence="1" id="KW-0472">Membrane</keyword>
<keyword evidence="3" id="KW-1185">Reference proteome</keyword>
<dbReference type="Proteomes" id="UP000276770">
    <property type="component" value="Unassembled WGS sequence"/>
</dbReference>
<feature type="transmembrane region" description="Helical" evidence="1">
    <location>
        <begin position="12"/>
        <end position="30"/>
    </location>
</feature>
<dbReference type="EMBL" id="RCVZ01000006">
    <property type="protein sequence ID" value="RLQ95433.1"/>
    <property type="molecule type" value="Genomic_DNA"/>
</dbReference>
<protein>
    <submittedName>
        <fullName evidence="2">DUF1033 family protein</fullName>
    </submittedName>
</protein>
<evidence type="ECO:0000313" key="2">
    <source>
        <dbReference type="EMBL" id="RLQ95433.1"/>
    </source>
</evidence>
<sequence>MKEHCFANRRDFDTLVVLINTGVVLVSLGWRVIIMKGENEPWWFFEDWEEDIVLEKSFDDKEKAISFFNEKAEKFKSVYQRMRQKKTIMAAFWNEGERNFCEGCDDDLQIYLGLMLMYGNEPYDVKEEEEKLFHL</sequence>
<accession>A0A3L7JXG4</accession>
<reference evidence="2 3" key="1">
    <citation type="submission" date="2018-10" db="EMBL/GenBank/DDBJ databases">
        <title>Falsibacillus sp. genome draft.</title>
        <authorList>
            <person name="Shi S."/>
        </authorList>
    </citation>
    <scope>NUCLEOTIDE SEQUENCE [LARGE SCALE GENOMIC DNA]</scope>
    <source>
        <strain evidence="2 3">GY 10110</strain>
    </source>
</reference>
<keyword evidence="1" id="KW-1133">Transmembrane helix</keyword>